<feature type="region of interest" description="Disordered" evidence="1">
    <location>
        <begin position="19"/>
        <end position="152"/>
    </location>
</feature>
<accession>A0A428KLY7</accession>
<proteinExistence type="predicted"/>
<reference evidence="3 4" key="1">
    <citation type="submission" date="2018-12" db="EMBL/GenBank/DDBJ databases">
        <authorList>
            <person name="Feng G."/>
            <person name="Zhu H."/>
        </authorList>
    </citation>
    <scope>NUCLEOTIDE SEQUENCE [LARGE SCALE GENOMIC DNA]</scope>
    <source>
        <strain evidence="3 4">KCTC 12533</strain>
    </source>
</reference>
<dbReference type="Proteomes" id="UP000273500">
    <property type="component" value="Unassembled WGS sequence"/>
</dbReference>
<evidence type="ECO:0000256" key="1">
    <source>
        <dbReference type="SAM" id="MobiDB-lite"/>
    </source>
</evidence>
<sequence length="152" mass="15731">MKFPLLAAALLLTATAASAQISPSEPQRGGTLNQTTVPPPNPANPTTNPGTLDQRTPTTTNPTQTSLPSAIDQQPTTMPTRRSGDMRGTTPTGTPRTRTMNNGTGTMNNGTRTINNGTRTMGNGTRVRTTPGTTTPSTTTPSTTTPAGTTRP</sequence>
<evidence type="ECO:0000313" key="4">
    <source>
        <dbReference type="Proteomes" id="UP000273500"/>
    </source>
</evidence>
<dbReference type="AlphaFoldDB" id="A0A428KLY7"/>
<name>A0A428KLY7_9BACT</name>
<keyword evidence="2" id="KW-0732">Signal</keyword>
<feature type="compositionally biased region" description="Polar residues" evidence="1">
    <location>
        <begin position="71"/>
        <end position="80"/>
    </location>
</feature>
<keyword evidence="4" id="KW-1185">Reference proteome</keyword>
<organism evidence="3 4">
    <name type="scientific">Hymenobacter rigui</name>
    <dbReference type="NCBI Taxonomy" id="334424"/>
    <lineage>
        <taxon>Bacteria</taxon>
        <taxon>Pseudomonadati</taxon>
        <taxon>Bacteroidota</taxon>
        <taxon>Cytophagia</taxon>
        <taxon>Cytophagales</taxon>
        <taxon>Hymenobacteraceae</taxon>
        <taxon>Hymenobacter</taxon>
    </lineage>
</organism>
<feature type="compositionally biased region" description="Low complexity" evidence="1">
    <location>
        <begin position="86"/>
        <end position="152"/>
    </location>
</feature>
<gene>
    <name evidence="3" type="ORF">EI291_15995</name>
</gene>
<evidence type="ECO:0000313" key="3">
    <source>
        <dbReference type="EMBL" id="RSK47411.1"/>
    </source>
</evidence>
<evidence type="ECO:0000256" key="2">
    <source>
        <dbReference type="SAM" id="SignalP"/>
    </source>
</evidence>
<feature type="chain" id="PRO_5019538831" evidence="2">
    <location>
        <begin position="20"/>
        <end position="152"/>
    </location>
</feature>
<protein>
    <submittedName>
        <fullName evidence="3">Uncharacterized protein</fullName>
    </submittedName>
</protein>
<dbReference type="RefSeq" id="WP_125422132.1">
    <property type="nucleotide sequence ID" value="NZ_RWIT01000009.1"/>
</dbReference>
<feature type="compositionally biased region" description="Low complexity" evidence="1">
    <location>
        <begin position="44"/>
        <end position="69"/>
    </location>
</feature>
<dbReference type="EMBL" id="RWIT01000009">
    <property type="protein sequence ID" value="RSK47411.1"/>
    <property type="molecule type" value="Genomic_DNA"/>
</dbReference>
<feature type="signal peptide" evidence="2">
    <location>
        <begin position="1"/>
        <end position="19"/>
    </location>
</feature>
<comment type="caution">
    <text evidence="3">The sequence shown here is derived from an EMBL/GenBank/DDBJ whole genome shotgun (WGS) entry which is preliminary data.</text>
</comment>